<evidence type="ECO:0000256" key="3">
    <source>
        <dbReference type="ARBA" id="ARBA00022737"/>
    </source>
</evidence>
<dbReference type="AlphaFoldDB" id="K6UK26"/>
<dbReference type="PhylomeDB" id="K6UK26"/>
<dbReference type="CDD" id="cd00590">
    <property type="entry name" value="RRM_SF"/>
    <property type="match status" value="1"/>
</dbReference>
<feature type="domain" description="RRM" evidence="7">
    <location>
        <begin position="8"/>
        <end position="85"/>
    </location>
</feature>
<organism evidence="8 9">
    <name type="scientific">Plasmodium cynomolgi (strain B)</name>
    <dbReference type="NCBI Taxonomy" id="1120755"/>
    <lineage>
        <taxon>Eukaryota</taxon>
        <taxon>Sar</taxon>
        <taxon>Alveolata</taxon>
        <taxon>Apicomplexa</taxon>
        <taxon>Aconoidasida</taxon>
        <taxon>Haemosporida</taxon>
        <taxon>Plasmodiidae</taxon>
        <taxon>Plasmodium</taxon>
        <taxon>Plasmodium (Plasmodium)</taxon>
    </lineage>
</organism>
<dbReference type="EMBL" id="DF157101">
    <property type="protein sequence ID" value="GAB66473.1"/>
    <property type="molecule type" value="Genomic_DNA"/>
</dbReference>
<keyword evidence="5" id="KW-0539">Nucleus</keyword>
<evidence type="ECO:0000256" key="4">
    <source>
        <dbReference type="ARBA" id="ARBA00022884"/>
    </source>
</evidence>
<dbReference type="OrthoDB" id="1099063at2759"/>
<evidence type="ECO:0000313" key="9">
    <source>
        <dbReference type="Proteomes" id="UP000006319"/>
    </source>
</evidence>
<dbReference type="RefSeq" id="XP_004222420.1">
    <property type="nucleotide sequence ID" value="XM_004222372.1"/>
</dbReference>
<dbReference type="Pfam" id="PF00076">
    <property type="entry name" value="RRM_1"/>
    <property type="match status" value="1"/>
</dbReference>
<accession>K6UK26</accession>
<reference evidence="8 9" key="1">
    <citation type="journal article" date="2012" name="Nat. Genet.">
        <title>Plasmodium cynomolgi genome sequences provide insight into Plasmodium vivax and the monkey malaria clade.</title>
        <authorList>
            <person name="Tachibana S."/>
            <person name="Sullivan S.A."/>
            <person name="Kawai S."/>
            <person name="Nakamura S."/>
            <person name="Kim H.R."/>
            <person name="Goto N."/>
            <person name="Arisue N."/>
            <person name="Palacpac N.M.Q."/>
            <person name="Honma H."/>
            <person name="Yagi M."/>
            <person name="Tougan T."/>
            <person name="Katakai Y."/>
            <person name="Kaneko O."/>
            <person name="Mita T."/>
            <person name="Kita K."/>
            <person name="Yasutomi Y."/>
            <person name="Sutton P.L."/>
            <person name="Shakhbatyan R."/>
            <person name="Horii T."/>
            <person name="Yasunaga T."/>
            <person name="Barnwell J.W."/>
            <person name="Escalante A.A."/>
            <person name="Carlton J.M."/>
            <person name="Tanabe K."/>
        </authorList>
    </citation>
    <scope>NUCLEOTIDE SEQUENCE [LARGE SCALE GENOMIC DNA]</scope>
    <source>
        <strain evidence="8 9">B</strain>
    </source>
</reference>
<dbReference type="InterPro" id="IPR000504">
    <property type="entry name" value="RRM_dom"/>
</dbReference>
<evidence type="ECO:0000256" key="5">
    <source>
        <dbReference type="ARBA" id="ARBA00023242"/>
    </source>
</evidence>
<sequence length="174" mass="19981">MKAGKSGHRVYVGNIPGSMSKQDIIKTFEEYGKITEIDIKYNRNTNGTNYAFIEYENYRSAEKTIEKKNGQKLKGYMLKVEYSIDKKNKEGGDLLGAGREGISKGFMTNLRLPKNRSHYRVVDEITIAEYDSREGMVRAVKTLDRTLYNARRKVYVRVIKDLPYDDSDVDDSIA</sequence>
<dbReference type="InterPro" id="IPR012677">
    <property type="entry name" value="Nucleotide-bd_a/b_plait_sf"/>
</dbReference>
<dbReference type="Proteomes" id="UP000006319">
    <property type="component" value="Chromosome 9"/>
</dbReference>
<dbReference type="PROSITE" id="PS50102">
    <property type="entry name" value="RRM"/>
    <property type="match status" value="1"/>
</dbReference>
<gene>
    <name evidence="8" type="ORF">PCYB_092590</name>
</gene>
<evidence type="ECO:0000256" key="6">
    <source>
        <dbReference type="PROSITE-ProRule" id="PRU00176"/>
    </source>
</evidence>
<dbReference type="GO" id="GO:0006397">
    <property type="term" value="P:mRNA processing"/>
    <property type="evidence" value="ECO:0007669"/>
    <property type="project" value="UniProtKB-KW"/>
</dbReference>
<dbReference type="GO" id="GO:0005737">
    <property type="term" value="C:cytoplasm"/>
    <property type="evidence" value="ECO:0007669"/>
    <property type="project" value="TreeGrafter"/>
</dbReference>
<dbReference type="InterPro" id="IPR050374">
    <property type="entry name" value="RRT5_SRSF_SR"/>
</dbReference>
<dbReference type="GeneID" id="14692827"/>
<evidence type="ECO:0000259" key="7">
    <source>
        <dbReference type="PROSITE" id="PS50102"/>
    </source>
</evidence>
<keyword evidence="2" id="KW-0507">mRNA processing</keyword>
<protein>
    <submittedName>
        <fullName evidence="8">Alternative splicing factor ASF-1</fullName>
    </submittedName>
</protein>
<dbReference type="GO" id="GO:0005634">
    <property type="term" value="C:nucleus"/>
    <property type="evidence" value="ECO:0007669"/>
    <property type="project" value="UniProtKB-SubCell"/>
</dbReference>
<dbReference type="VEuPathDB" id="PlasmoDB:PCYB_092590"/>
<dbReference type="Gene3D" id="3.30.70.330">
    <property type="match status" value="1"/>
</dbReference>
<proteinExistence type="predicted"/>
<evidence type="ECO:0000256" key="1">
    <source>
        <dbReference type="ARBA" id="ARBA00004123"/>
    </source>
</evidence>
<dbReference type="PANTHER" id="PTHR23003:SF62">
    <property type="entry name" value="SERINE_ARGININE (SR)-TYPE SHUTTLING MRNA BINDING PROTEIN NPL3"/>
    <property type="match status" value="1"/>
</dbReference>
<comment type="subcellular location">
    <subcellularLocation>
        <location evidence="1">Nucleus</location>
    </subcellularLocation>
</comment>
<name>K6UK26_PLACD</name>
<dbReference type="OMA" id="TIAEYDC"/>
<keyword evidence="4 6" id="KW-0694">RNA-binding</keyword>
<dbReference type="GO" id="GO:0003729">
    <property type="term" value="F:mRNA binding"/>
    <property type="evidence" value="ECO:0007669"/>
    <property type="project" value="TreeGrafter"/>
</dbReference>
<dbReference type="KEGG" id="pcy:PCYB_092590"/>
<evidence type="ECO:0000256" key="2">
    <source>
        <dbReference type="ARBA" id="ARBA00022664"/>
    </source>
</evidence>
<dbReference type="SUPFAM" id="SSF54928">
    <property type="entry name" value="RNA-binding domain, RBD"/>
    <property type="match status" value="1"/>
</dbReference>
<dbReference type="PANTHER" id="PTHR23003">
    <property type="entry name" value="RNA RECOGNITION MOTIF RRM DOMAIN CONTAINING PROTEIN"/>
    <property type="match status" value="1"/>
</dbReference>
<keyword evidence="9" id="KW-1185">Reference proteome</keyword>
<dbReference type="InterPro" id="IPR035979">
    <property type="entry name" value="RBD_domain_sf"/>
</dbReference>
<evidence type="ECO:0000313" key="8">
    <source>
        <dbReference type="EMBL" id="GAB66473.1"/>
    </source>
</evidence>
<dbReference type="SMART" id="SM00360">
    <property type="entry name" value="RRM"/>
    <property type="match status" value="1"/>
</dbReference>
<dbReference type="eggNOG" id="KOG0105">
    <property type="taxonomic scope" value="Eukaryota"/>
</dbReference>
<keyword evidence="3" id="KW-0677">Repeat</keyword>